<proteinExistence type="predicted"/>
<comment type="caution">
    <text evidence="1">The sequence shown here is derived from an EMBL/GenBank/DDBJ whole genome shotgun (WGS) entry which is preliminary data.</text>
</comment>
<evidence type="ECO:0000313" key="1">
    <source>
        <dbReference type="EMBL" id="KAJ9651436.1"/>
    </source>
</evidence>
<name>A0ABQ9NEX2_9PEZI</name>
<sequence length="320" mass="36768">MIEEYANKKKPGRGEIYRKICLYRLEKNDDLEQQWWSCLSDHEKKNLERLFRHPAFKAAFEALLEIPVHLDGIPISLLHKVMGMGCEEASLCYLNHTKEVWRKLLRGDRQAMQKVDQATVKALELTAPGVSRADAQAVWRLLQGGQIFSNFSIQEREAIWDQVRSIEGLIPTLSSFFNDHKYLEGPADCLRRVMKLSPRETVSTAMERMFSDVNQAADQCVIQVSESSYVLKPGSLADRVEYGKRQMWIAAMRMWDEIPKEFKRKNGPAKPVVKEADERGTCKLAALAYRLGFESDEIRDLMRRSADPSKTKWASADARQ</sequence>
<protein>
    <recommendedName>
        <fullName evidence="3">F-box domain-containing protein</fullName>
    </recommendedName>
</protein>
<dbReference type="Proteomes" id="UP001172684">
    <property type="component" value="Unassembled WGS sequence"/>
</dbReference>
<evidence type="ECO:0000313" key="2">
    <source>
        <dbReference type="Proteomes" id="UP001172684"/>
    </source>
</evidence>
<accession>A0ABQ9NEX2</accession>
<organism evidence="1 2">
    <name type="scientific">Coniosporium apollinis</name>
    <dbReference type="NCBI Taxonomy" id="61459"/>
    <lineage>
        <taxon>Eukaryota</taxon>
        <taxon>Fungi</taxon>
        <taxon>Dikarya</taxon>
        <taxon>Ascomycota</taxon>
        <taxon>Pezizomycotina</taxon>
        <taxon>Dothideomycetes</taxon>
        <taxon>Dothideomycetes incertae sedis</taxon>
        <taxon>Coniosporium</taxon>
    </lineage>
</organism>
<dbReference type="EMBL" id="JAPDRL010000538">
    <property type="protein sequence ID" value="KAJ9651436.1"/>
    <property type="molecule type" value="Genomic_DNA"/>
</dbReference>
<dbReference type="InterPro" id="IPR022198">
    <property type="entry name" value="DUF3723"/>
</dbReference>
<evidence type="ECO:0008006" key="3">
    <source>
        <dbReference type="Google" id="ProtNLM"/>
    </source>
</evidence>
<gene>
    <name evidence="1" type="ORF">H2201_009273</name>
</gene>
<dbReference type="Pfam" id="PF12520">
    <property type="entry name" value="DUF3723"/>
    <property type="match status" value="1"/>
</dbReference>
<keyword evidence="2" id="KW-1185">Reference proteome</keyword>
<reference evidence="1" key="1">
    <citation type="submission" date="2022-10" db="EMBL/GenBank/DDBJ databases">
        <title>Culturing micro-colonial fungi from biological soil crusts in the Mojave desert and describing Neophaeococcomyces mojavensis, and introducing the new genera and species Taxawa tesnikishii.</title>
        <authorList>
            <person name="Kurbessoian T."/>
            <person name="Stajich J.E."/>
        </authorList>
    </citation>
    <scope>NUCLEOTIDE SEQUENCE</scope>
    <source>
        <strain evidence="1">TK_1</strain>
    </source>
</reference>